<evidence type="ECO:0000313" key="2">
    <source>
        <dbReference type="EMBL" id="EGV97436.1"/>
    </source>
</evidence>
<dbReference type="EMBL" id="JH000137">
    <property type="protein sequence ID" value="EGV97436.1"/>
    <property type="molecule type" value="Genomic_DNA"/>
</dbReference>
<dbReference type="Proteomes" id="UP000001075">
    <property type="component" value="Unassembled WGS sequence"/>
</dbReference>
<feature type="region of interest" description="Disordered" evidence="1">
    <location>
        <begin position="1"/>
        <end position="24"/>
    </location>
</feature>
<sequence length="90" mass="9895">MIKSCKRQAEARVPGVGRPQCLQGTEQETSSIWHWFFCTGAISRQGSQRQDPLKIHLSQVTQSYKNGCPKTSGTIPTAPITLATLSCYVV</sequence>
<dbReference type="AlphaFoldDB" id="G3H494"/>
<proteinExistence type="predicted"/>
<dbReference type="InParanoid" id="G3H494"/>
<organism evidence="2 3">
    <name type="scientific">Cricetulus griseus</name>
    <name type="common">Chinese hamster</name>
    <name type="synonym">Cricetulus barabensis griseus</name>
    <dbReference type="NCBI Taxonomy" id="10029"/>
    <lineage>
        <taxon>Eukaryota</taxon>
        <taxon>Metazoa</taxon>
        <taxon>Chordata</taxon>
        <taxon>Craniata</taxon>
        <taxon>Vertebrata</taxon>
        <taxon>Euteleostomi</taxon>
        <taxon>Mammalia</taxon>
        <taxon>Eutheria</taxon>
        <taxon>Euarchontoglires</taxon>
        <taxon>Glires</taxon>
        <taxon>Rodentia</taxon>
        <taxon>Myomorpha</taxon>
        <taxon>Muroidea</taxon>
        <taxon>Cricetidae</taxon>
        <taxon>Cricetinae</taxon>
        <taxon>Cricetulus</taxon>
    </lineage>
</organism>
<gene>
    <name evidence="2" type="ORF">I79_005094</name>
</gene>
<accession>G3H494</accession>
<evidence type="ECO:0000313" key="3">
    <source>
        <dbReference type="Proteomes" id="UP000001075"/>
    </source>
</evidence>
<reference evidence="3" key="1">
    <citation type="journal article" date="2011" name="Nat. Biotechnol.">
        <title>The genomic sequence of the Chinese hamster ovary (CHO)-K1 cell line.</title>
        <authorList>
            <person name="Xu X."/>
            <person name="Nagarajan H."/>
            <person name="Lewis N.E."/>
            <person name="Pan S."/>
            <person name="Cai Z."/>
            <person name="Liu X."/>
            <person name="Chen W."/>
            <person name="Xie M."/>
            <person name="Wang W."/>
            <person name="Hammond S."/>
            <person name="Andersen M.R."/>
            <person name="Neff N."/>
            <person name="Passarelli B."/>
            <person name="Koh W."/>
            <person name="Fan H.C."/>
            <person name="Wang J."/>
            <person name="Gui Y."/>
            <person name="Lee K.H."/>
            <person name="Betenbaugh M.J."/>
            <person name="Quake S.R."/>
            <person name="Famili I."/>
            <person name="Palsson B.O."/>
            <person name="Wang J."/>
        </authorList>
    </citation>
    <scope>NUCLEOTIDE SEQUENCE [LARGE SCALE GENOMIC DNA]</scope>
    <source>
        <strain evidence="3">CHO K1 cell line</strain>
    </source>
</reference>
<evidence type="ECO:0000256" key="1">
    <source>
        <dbReference type="SAM" id="MobiDB-lite"/>
    </source>
</evidence>
<name>G3H494_CRIGR</name>
<protein>
    <submittedName>
        <fullName evidence="2">Uncharacterized protein</fullName>
    </submittedName>
</protein>